<accession>A0A6J6J305</accession>
<proteinExistence type="predicted"/>
<name>A0A6J6J305_9ZZZZ</name>
<dbReference type="EMBL" id="CAEZVT010000015">
    <property type="protein sequence ID" value="CAB4631261.1"/>
    <property type="molecule type" value="Genomic_DNA"/>
</dbReference>
<gene>
    <name evidence="1" type="ORF">UFOPK2131_00297</name>
</gene>
<evidence type="ECO:0000313" key="1">
    <source>
        <dbReference type="EMBL" id="CAB4631261.1"/>
    </source>
</evidence>
<sequence>MFPPVELHVFEDQPEQMELESPSLIPPPLVASVSDQMVKGPPMVRRFTLAEVRTLRFDFKMSSSPTPEIVMLAPAVKSLLAPEAVRYVEPEVAMLAEVVTDAQLTVKSAARLIAPLEFVNAPLPEQVRVRLFAEALVSPVETVMFPELSILMFLAVMAETKSEAKMFVVDAEVAWKTPSTKEPCVDPEAVMFMVVAVKLGVIETEVLMNSSAVILSV</sequence>
<protein>
    <submittedName>
        <fullName evidence="1">Unannotated protein</fullName>
    </submittedName>
</protein>
<reference evidence="1" key="1">
    <citation type="submission" date="2020-05" db="EMBL/GenBank/DDBJ databases">
        <authorList>
            <person name="Chiriac C."/>
            <person name="Salcher M."/>
            <person name="Ghai R."/>
            <person name="Kavagutti S V."/>
        </authorList>
    </citation>
    <scope>NUCLEOTIDE SEQUENCE</scope>
</reference>
<organism evidence="1">
    <name type="scientific">freshwater metagenome</name>
    <dbReference type="NCBI Taxonomy" id="449393"/>
    <lineage>
        <taxon>unclassified sequences</taxon>
        <taxon>metagenomes</taxon>
        <taxon>ecological metagenomes</taxon>
    </lineage>
</organism>
<dbReference type="AlphaFoldDB" id="A0A6J6J305"/>